<dbReference type="InterPro" id="IPR000866">
    <property type="entry name" value="AhpC/TSA"/>
</dbReference>
<dbReference type="RefSeq" id="WP_176256047.1">
    <property type="nucleotide sequence ID" value="NZ_BAABXL010000001.1"/>
</dbReference>
<dbReference type="Proteomes" id="UP001600894">
    <property type="component" value="Unassembled WGS sequence"/>
</dbReference>
<evidence type="ECO:0000259" key="1">
    <source>
        <dbReference type="PROSITE" id="PS51352"/>
    </source>
</evidence>
<evidence type="ECO:0000313" key="2">
    <source>
        <dbReference type="EMBL" id="GAA6267945.1"/>
    </source>
</evidence>
<name>A0ABQ0AV95_9FIRM</name>
<dbReference type="Gene3D" id="3.40.30.10">
    <property type="entry name" value="Glutaredoxin"/>
    <property type="match status" value="1"/>
</dbReference>
<keyword evidence="3" id="KW-1185">Reference proteome</keyword>
<sequence length="186" mass="21317">MEKLTAGSQMPDFTYETPFKKGKTLSEAVSRGLGNTAVIFLRYYGCTLCQYDIHQYLVKYEEIRKVKGQIMVVLQSDAHLLEEQLKSEELPFEIICDPAQKLYRQFGIKPAASKEDMLGPNTMKKIESAREEGFSHGEYEGEELQLPAVFVIDRDRRVIRAHYGRSVDDVPSPETLSDWLKEQGDF</sequence>
<feature type="domain" description="Thioredoxin" evidence="1">
    <location>
        <begin position="4"/>
        <end position="185"/>
    </location>
</feature>
<comment type="caution">
    <text evidence="2">The sequence shown here is derived from an EMBL/GenBank/DDBJ whole genome shotgun (WGS) entry which is preliminary data.</text>
</comment>
<dbReference type="PROSITE" id="PS51352">
    <property type="entry name" value="THIOREDOXIN_2"/>
    <property type="match status" value="1"/>
</dbReference>
<organism evidence="2 3">
    <name type="scientific">Enterocloster alcoholdehydrogenati</name>
    <dbReference type="NCBI Taxonomy" id="2547410"/>
    <lineage>
        <taxon>Bacteria</taxon>
        <taxon>Bacillati</taxon>
        <taxon>Bacillota</taxon>
        <taxon>Clostridia</taxon>
        <taxon>Lachnospirales</taxon>
        <taxon>Lachnospiraceae</taxon>
        <taxon>Enterocloster</taxon>
    </lineage>
</organism>
<accession>A0ABQ0AV95</accession>
<dbReference type="InterPro" id="IPR036249">
    <property type="entry name" value="Thioredoxin-like_sf"/>
</dbReference>
<reference evidence="2 3" key="1">
    <citation type="submission" date="2024-04" db="EMBL/GenBank/DDBJ databases">
        <title>Defined microbial consortia suppress multidrug-resistant proinflammatory Enterobacteriaceae via ecological control.</title>
        <authorList>
            <person name="Furuichi M."/>
            <person name="Kawaguchi T."/>
            <person name="Pust M."/>
            <person name="Yasuma K."/>
            <person name="Plichta D."/>
            <person name="Hasegawa N."/>
            <person name="Ohya T."/>
            <person name="Bhattarai S."/>
            <person name="Sasajima S."/>
            <person name="Aoto Y."/>
            <person name="Tuganbaev T."/>
            <person name="Yaginuma M."/>
            <person name="Ueda M."/>
            <person name="Okahashi N."/>
            <person name="Amafuji K."/>
            <person name="Kiridooshi Y."/>
            <person name="Sugita K."/>
            <person name="Strazar M."/>
            <person name="Skelly A."/>
            <person name="Suda W."/>
            <person name="Hattori M."/>
            <person name="Nakamoto N."/>
            <person name="Caballero S."/>
            <person name="Norman J."/>
            <person name="Olle B."/>
            <person name="Tanoue T."/>
            <person name="Arita M."/>
            <person name="Bucci V."/>
            <person name="Atarashi K."/>
            <person name="Xavier R."/>
            <person name="Honda K."/>
        </authorList>
    </citation>
    <scope>NUCLEOTIDE SEQUENCE [LARGE SCALE GENOMIC DNA]</scope>
    <source>
        <strain evidence="3">f13</strain>
    </source>
</reference>
<dbReference type="Pfam" id="PF00578">
    <property type="entry name" value="AhpC-TSA"/>
    <property type="match status" value="1"/>
</dbReference>
<evidence type="ECO:0000313" key="3">
    <source>
        <dbReference type="Proteomes" id="UP001600894"/>
    </source>
</evidence>
<gene>
    <name evidence="2" type="ORF">F130042H8_10050</name>
</gene>
<protein>
    <recommendedName>
        <fullName evidence="1">Thioredoxin domain-containing protein</fullName>
    </recommendedName>
</protein>
<dbReference type="EMBL" id="BAABXL010000001">
    <property type="protein sequence ID" value="GAA6267945.1"/>
    <property type="molecule type" value="Genomic_DNA"/>
</dbReference>
<dbReference type="InterPro" id="IPR013766">
    <property type="entry name" value="Thioredoxin_domain"/>
</dbReference>
<proteinExistence type="predicted"/>
<dbReference type="SUPFAM" id="SSF52833">
    <property type="entry name" value="Thioredoxin-like"/>
    <property type="match status" value="1"/>
</dbReference>